<proteinExistence type="predicted"/>
<evidence type="ECO:0000313" key="1">
    <source>
        <dbReference type="EMBL" id="BAO43368.1"/>
    </source>
</evidence>
<sequence length="297" mass="34918">MSDEKFDIPFKSPTLPKVLSDDSKLKFSCYKGISCFNACCKRSDITLVPYDVLRLKQRFDMSSEEFLDKYTVPYPMDQDQVPGLKMKVHDDGACPFLDEETGCTVYEDRPTVCRYYPLAVLNIREKDSSEPQIQYSLVVEEHCKGHEEDRELTVDEYRKEQGCDEFDFYNKEWYELILKKKSAGPGVGKPNEMSLQLFFMASYNTDMFRRFVLSDKFRASYDIPAETYEQLEKDDVALLQFGYKLMRQALFGEKLIPEQPGVWEKRVEERRAVWEARTQAEIEARNKQVEEQMRKET</sequence>
<protein>
    <recommendedName>
        <fullName evidence="3">YkgJ family cysteine cluster protein</fullName>
    </recommendedName>
</protein>
<organism evidence="1 2">
    <name type="scientific">Thiolapillus brandeum</name>
    <dbReference type="NCBI Taxonomy" id="1076588"/>
    <lineage>
        <taxon>Bacteria</taxon>
        <taxon>Pseudomonadati</taxon>
        <taxon>Pseudomonadota</taxon>
        <taxon>Gammaproteobacteria</taxon>
        <taxon>Chromatiales</taxon>
        <taxon>Sedimenticolaceae</taxon>
        <taxon>Thiolapillus</taxon>
    </lineage>
</organism>
<dbReference type="PANTHER" id="PTHR35866">
    <property type="entry name" value="PUTATIVE-RELATED"/>
    <property type="match status" value="1"/>
</dbReference>
<dbReference type="EMBL" id="AP012273">
    <property type="protein sequence ID" value="BAO43368.1"/>
    <property type="molecule type" value="Genomic_DNA"/>
</dbReference>
<evidence type="ECO:0008006" key="3">
    <source>
        <dbReference type="Google" id="ProtNLM"/>
    </source>
</evidence>
<dbReference type="Pfam" id="PF03692">
    <property type="entry name" value="CxxCxxCC"/>
    <property type="match status" value="1"/>
</dbReference>
<dbReference type="OrthoDB" id="9810361at2"/>
<gene>
    <name evidence="1" type="ORF">TBH_C0423</name>
</gene>
<dbReference type="AlphaFoldDB" id="A0A7U6GGR3"/>
<dbReference type="PANTHER" id="PTHR35866:SF1">
    <property type="entry name" value="YKGJ FAMILY CYSTEINE CLUSTER PROTEIN"/>
    <property type="match status" value="1"/>
</dbReference>
<dbReference type="KEGG" id="tbn:TBH_C0423"/>
<dbReference type="RefSeq" id="WP_041064984.1">
    <property type="nucleotide sequence ID" value="NZ_AP012273.1"/>
</dbReference>
<dbReference type="InterPro" id="IPR005358">
    <property type="entry name" value="Puta_zinc/iron-chelating_dom"/>
</dbReference>
<accession>A0A7U6GGR3</accession>
<keyword evidence="2" id="KW-1185">Reference proteome</keyword>
<name>A0A7U6GGR3_9GAMM</name>
<evidence type="ECO:0000313" key="2">
    <source>
        <dbReference type="Proteomes" id="UP000031631"/>
    </source>
</evidence>
<reference evidence="1 2" key="1">
    <citation type="journal article" date="2014" name="PLoS ONE">
        <title>Physiological and genomic features of a novel sulfur-oxidizing gammaproteobacterium belonging to a previously uncultivated symbiotic lineage isolated from a hydrothermal vent.</title>
        <authorList>
            <person name="Nunoura T."/>
            <person name="Takaki Y."/>
            <person name="Kazama H."/>
            <person name="Kakuta J."/>
            <person name="Shimamura S."/>
            <person name="Makita H."/>
            <person name="Hirai M."/>
            <person name="Miyazaki M."/>
            <person name="Takai K."/>
        </authorList>
    </citation>
    <scope>NUCLEOTIDE SEQUENCE [LARGE SCALE GENOMIC DNA]</scope>
    <source>
        <strain evidence="1 2">Hiromi1</strain>
    </source>
</reference>
<dbReference type="Proteomes" id="UP000031631">
    <property type="component" value="Chromosome"/>
</dbReference>